<dbReference type="FunFam" id="3.40.50.300:FF:000032">
    <property type="entry name" value="Export ABC transporter ATP-binding protein"/>
    <property type="match status" value="1"/>
</dbReference>
<dbReference type="InterPro" id="IPR017871">
    <property type="entry name" value="ABC_transporter-like_CS"/>
</dbReference>
<reference evidence="8 9" key="2">
    <citation type="submission" date="2013-04" db="EMBL/GenBank/DDBJ databases">
        <authorList>
            <person name="Fiebig A."/>
            <person name="Pradella S."/>
            <person name="Wagner-Doebler I."/>
        </authorList>
    </citation>
    <scope>NUCLEOTIDE SEQUENCE [LARGE SCALE GENOMIC DNA]</scope>
    <source>
        <strain evidence="9">DSM 17067 / NCIMB 14079 / DFL-11</strain>
    </source>
</reference>
<dbReference type="InterPro" id="IPR017911">
    <property type="entry name" value="MacB-like_ATP-bd"/>
</dbReference>
<proteinExistence type="inferred from homology"/>
<dbReference type="GO" id="GO:0098796">
    <property type="term" value="C:membrane protein complex"/>
    <property type="evidence" value="ECO:0007669"/>
    <property type="project" value="UniProtKB-ARBA"/>
</dbReference>
<keyword evidence="5" id="KW-1278">Translocase</keyword>
<dbReference type="RefSeq" id="WP_008189590.1">
    <property type="nucleotide sequence ID" value="NZ_CM011002.1"/>
</dbReference>
<dbReference type="AlphaFoldDB" id="A0A5E8GUA5"/>
<dbReference type="CDD" id="cd03255">
    <property type="entry name" value="ABC_MJ0796_LolCDE_FtsE"/>
    <property type="match status" value="1"/>
</dbReference>
<evidence type="ECO:0000256" key="6">
    <source>
        <dbReference type="ARBA" id="ARBA00038388"/>
    </source>
</evidence>
<keyword evidence="3" id="KW-0547">Nucleotide-binding</keyword>
<dbReference type="GO" id="GO:0016887">
    <property type="term" value="F:ATP hydrolysis activity"/>
    <property type="evidence" value="ECO:0007669"/>
    <property type="project" value="InterPro"/>
</dbReference>
<dbReference type="PROSITE" id="PS00211">
    <property type="entry name" value="ABC_TRANSPORTER_1"/>
    <property type="match status" value="1"/>
</dbReference>
<dbReference type="GO" id="GO:0005886">
    <property type="term" value="C:plasma membrane"/>
    <property type="evidence" value="ECO:0007669"/>
    <property type="project" value="TreeGrafter"/>
</dbReference>
<dbReference type="InterPro" id="IPR003593">
    <property type="entry name" value="AAA+_ATPase"/>
</dbReference>
<evidence type="ECO:0000259" key="7">
    <source>
        <dbReference type="PROSITE" id="PS50893"/>
    </source>
</evidence>
<sequence>MNQAVDPRRAPGLQPAAIELSGISRAYDEGDHKLHVLNGANLRIEAGEMVALVAPSGTGKSTLLHIAGLLEQPDGGDVHLGGVNCTDLSDDERTAIRRNDIGFVYQFHHLLPEFTAQENIMMPQMIRGLPKKVAADRADELLAYMRLADRGSHRPSELSGGEQQRVAVARAVANAPRILLLDEPTGNLDPNTANYVFDALSALVRASGVATLFATHNLELAGRMDRAITLADGLVKPR</sequence>
<dbReference type="SMART" id="SM00382">
    <property type="entry name" value="AAA"/>
    <property type="match status" value="1"/>
</dbReference>
<gene>
    <name evidence="8" type="ORF">SADFL11_702</name>
</gene>
<keyword evidence="2" id="KW-1003">Cell membrane</keyword>
<dbReference type="SUPFAM" id="SSF52540">
    <property type="entry name" value="P-loop containing nucleoside triphosphate hydrolases"/>
    <property type="match status" value="1"/>
</dbReference>
<evidence type="ECO:0000256" key="2">
    <source>
        <dbReference type="ARBA" id="ARBA00022519"/>
    </source>
</evidence>
<evidence type="ECO:0000256" key="1">
    <source>
        <dbReference type="ARBA" id="ARBA00022448"/>
    </source>
</evidence>
<dbReference type="Proteomes" id="UP000004703">
    <property type="component" value="Chromosome"/>
</dbReference>
<dbReference type="PANTHER" id="PTHR24220">
    <property type="entry name" value="IMPORT ATP-BINDING PROTEIN"/>
    <property type="match status" value="1"/>
</dbReference>
<organism evidence="8 9">
    <name type="scientific">Roseibium alexandrii (strain DSM 17067 / NCIMB 14079 / DFL-11)</name>
    <name type="common">Labrenzia alexandrii</name>
    <dbReference type="NCBI Taxonomy" id="244592"/>
    <lineage>
        <taxon>Bacteria</taxon>
        <taxon>Pseudomonadati</taxon>
        <taxon>Pseudomonadota</taxon>
        <taxon>Alphaproteobacteria</taxon>
        <taxon>Hyphomicrobiales</taxon>
        <taxon>Stappiaceae</taxon>
        <taxon>Roseibium</taxon>
    </lineage>
</organism>
<dbReference type="GO" id="GO:0022857">
    <property type="term" value="F:transmembrane transporter activity"/>
    <property type="evidence" value="ECO:0007669"/>
    <property type="project" value="TreeGrafter"/>
</dbReference>
<dbReference type="PROSITE" id="PS50893">
    <property type="entry name" value="ABC_TRANSPORTER_2"/>
    <property type="match status" value="1"/>
</dbReference>
<feature type="domain" description="ABC transporter" evidence="7">
    <location>
        <begin position="18"/>
        <end position="238"/>
    </location>
</feature>
<dbReference type="InterPro" id="IPR015854">
    <property type="entry name" value="ABC_transpr_LolD-like"/>
</dbReference>
<dbReference type="Gene3D" id="3.40.50.300">
    <property type="entry name" value="P-loop containing nucleotide triphosphate hydrolases"/>
    <property type="match status" value="1"/>
</dbReference>
<comment type="similarity">
    <text evidence="6">Belongs to the ABC transporter superfamily. Macrolide exporter (TC 3.A.1.122) family.</text>
</comment>
<reference evidence="8 9" key="1">
    <citation type="submission" date="2008-01" db="EMBL/GenBank/DDBJ databases">
        <authorList>
            <person name="Wagner-Dobler I."/>
            <person name="Ferriera S."/>
            <person name="Johnson J."/>
            <person name="Kravitz S."/>
            <person name="Beeson K."/>
            <person name="Sutton G."/>
            <person name="Rogers Y.-H."/>
            <person name="Friedman R."/>
            <person name="Frazier M."/>
            <person name="Venter J.C."/>
        </authorList>
    </citation>
    <scope>NUCLEOTIDE SEQUENCE [LARGE SCALE GENOMIC DNA]</scope>
    <source>
        <strain evidence="9">DSM 17067 / NCIMB 14079 / DFL-11</strain>
    </source>
</reference>
<keyword evidence="2" id="KW-0997">Cell inner membrane</keyword>
<evidence type="ECO:0000256" key="4">
    <source>
        <dbReference type="ARBA" id="ARBA00022840"/>
    </source>
</evidence>
<keyword evidence="1" id="KW-0813">Transport</keyword>
<dbReference type="InterPro" id="IPR027417">
    <property type="entry name" value="P-loop_NTPase"/>
</dbReference>
<dbReference type="InterPro" id="IPR003439">
    <property type="entry name" value="ABC_transporter-like_ATP-bd"/>
</dbReference>
<evidence type="ECO:0000256" key="5">
    <source>
        <dbReference type="ARBA" id="ARBA00022967"/>
    </source>
</evidence>
<comment type="caution">
    <text evidence="8">The sequence shown here is derived from an EMBL/GenBank/DDBJ whole genome shotgun (WGS) entry which is preliminary data.</text>
</comment>
<dbReference type="GO" id="GO:0089705">
    <property type="term" value="P:protein localization to outer membrane"/>
    <property type="evidence" value="ECO:0007669"/>
    <property type="project" value="TreeGrafter"/>
</dbReference>
<protein>
    <submittedName>
        <fullName evidence="8">ABC-type antimicrobial peptide transport system, ATPase component</fullName>
        <ecNumber evidence="8">3.6.3.-</ecNumber>
    </submittedName>
</protein>
<dbReference type="Pfam" id="PF00005">
    <property type="entry name" value="ABC_tran"/>
    <property type="match status" value="1"/>
</dbReference>
<dbReference type="EC" id="3.6.3.-" evidence="8"/>
<dbReference type="GO" id="GO:0005524">
    <property type="term" value="F:ATP binding"/>
    <property type="evidence" value="ECO:0007669"/>
    <property type="project" value="UniProtKB-KW"/>
</dbReference>
<keyword evidence="4" id="KW-0067">ATP-binding</keyword>
<name>A0A5E8GUA5_ROSAD</name>
<evidence type="ECO:0000313" key="9">
    <source>
        <dbReference type="Proteomes" id="UP000004703"/>
    </source>
</evidence>
<evidence type="ECO:0000313" key="8">
    <source>
        <dbReference type="EMBL" id="EEE43416.1"/>
    </source>
</evidence>
<dbReference type="EMBL" id="ACCU02000003">
    <property type="protein sequence ID" value="EEE43416.1"/>
    <property type="molecule type" value="Genomic_DNA"/>
</dbReference>
<accession>A0A5E8GUA5</accession>
<keyword evidence="8" id="KW-0378">Hydrolase</keyword>
<evidence type="ECO:0000256" key="3">
    <source>
        <dbReference type="ARBA" id="ARBA00022741"/>
    </source>
</evidence>
<dbReference type="GO" id="GO:0044874">
    <property type="term" value="P:lipoprotein localization to outer membrane"/>
    <property type="evidence" value="ECO:0007669"/>
    <property type="project" value="TreeGrafter"/>
</dbReference>
<dbReference type="PANTHER" id="PTHR24220:SF689">
    <property type="entry name" value="LIPOPROTEIN-RELEASING SYSTEM ATP-BINDING PROTEIN LOLD"/>
    <property type="match status" value="1"/>
</dbReference>
<keyword evidence="2" id="KW-0472">Membrane</keyword>